<protein>
    <submittedName>
        <fullName evidence="3">DinB family protein</fullName>
    </submittedName>
</protein>
<dbReference type="EMBL" id="JARRAG010000002">
    <property type="protein sequence ID" value="MDG3007344.1"/>
    <property type="molecule type" value="Genomic_DNA"/>
</dbReference>
<organism evidence="3 4">
    <name type="scientific">Paludisphaera mucosa</name>
    <dbReference type="NCBI Taxonomy" id="3030827"/>
    <lineage>
        <taxon>Bacteria</taxon>
        <taxon>Pseudomonadati</taxon>
        <taxon>Planctomycetota</taxon>
        <taxon>Planctomycetia</taxon>
        <taxon>Isosphaerales</taxon>
        <taxon>Isosphaeraceae</taxon>
        <taxon>Paludisphaera</taxon>
    </lineage>
</organism>
<dbReference type="RefSeq" id="WP_277863625.1">
    <property type="nucleotide sequence ID" value="NZ_JARRAG010000002.1"/>
</dbReference>
<dbReference type="Proteomes" id="UP001216907">
    <property type="component" value="Unassembled WGS sequence"/>
</dbReference>
<dbReference type="Pfam" id="PF05163">
    <property type="entry name" value="DinB"/>
    <property type="match status" value="1"/>
</dbReference>
<gene>
    <name evidence="3" type="ORF">PZE19_26580</name>
</gene>
<proteinExistence type="inferred from homology"/>
<dbReference type="SUPFAM" id="SSF109854">
    <property type="entry name" value="DinB/YfiT-like putative metalloenzymes"/>
    <property type="match status" value="1"/>
</dbReference>
<evidence type="ECO:0000256" key="1">
    <source>
        <dbReference type="ARBA" id="ARBA00008635"/>
    </source>
</evidence>
<comment type="similarity">
    <text evidence="1">Belongs to the DinB family.</text>
</comment>
<accession>A0ABT6FIH6</accession>
<dbReference type="Gene3D" id="1.20.120.450">
    <property type="entry name" value="dinb family like domain"/>
    <property type="match status" value="1"/>
</dbReference>
<evidence type="ECO:0000313" key="3">
    <source>
        <dbReference type="EMBL" id="MDG3007344.1"/>
    </source>
</evidence>
<name>A0ABT6FIH6_9BACT</name>
<dbReference type="InterPro" id="IPR007837">
    <property type="entry name" value="DinB"/>
</dbReference>
<evidence type="ECO:0000313" key="4">
    <source>
        <dbReference type="Proteomes" id="UP001216907"/>
    </source>
</evidence>
<keyword evidence="2" id="KW-0479">Metal-binding</keyword>
<evidence type="ECO:0000256" key="2">
    <source>
        <dbReference type="ARBA" id="ARBA00022723"/>
    </source>
</evidence>
<dbReference type="InterPro" id="IPR034660">
    <property type="entry name" value="DinB/YfiT-like"/>
</dbReference>
<sequence length="166" mass="18578">MTYAQTLLPEFDQEMANTRKVLERIPDDKFDWKAHPKSHTIGWNANHMADLPHWLTVVLTTPSLDIAPVGGEAYSSPKLTTTREVLEHFDRNVAAGRKAIQEAKDEDVGAPWTLAKGGQPIFTMPRAAMIRGFVLNHLIHHRAILCVYLRLNDLPVPGMYGPSGDE</sequence>
<reference evidence="3 4" key="1">
    <citation type="submission" date="2023-03" db="EMBL/GenBank/DDBJ databases">
        <title>Paludisphaera mucosa sp. nov. a novel planctomycete from northern fen.</title>
        <authorList>
            <person name="Ivanova A."/>
        </authorList>
    </citation>
    <scope>NUCLEOTIDE SEQUENCE [LARGE SCALE GENOMIC DNA]</scope>
    <source>
        <strain evidence="3 4">Pla2</strain>
    </source>
</reference>
<comment type="caution">
    <text evidence="3">The sequence shown here is derived from an EMBL/GenBank/DDBJ whole genome shotgun (WGS) entry which is preliminary data.</text>
</comment>
<keyword evidence="4" id="KW-1185">Reference proteome</keyword>